<organism evidence="2 3">
    <name type="scientific">Olea europaea subsp. europaea</name>
    <dbReference type="NCBI Taxonomy" id="158383"/>
    <lineage>
        <taxon>Eukaryota</taxon>
        <taxon>Viridiplantae</taxon>
        <taxon>Streptophyta</taxon>
        <taxon>Embryophyta</taxon>
        <taxon>Tracheophyta</taxon>
        <taxon>Spermatophyta</taxon>
        <taxon>Magnoliopsida</taxon>
        <taxon>eudicotyledons</taxon>
        <taxon>Gunneridae</taxon>
        <taxon>Pentapetalae</taxon>
        <taxon>asterids</taxon>
        <taxon>lamiids</taxon>
        <taxon>Lamiales</taxon>
        <taxon>Oleaceae</taxon>
        <taxon>Oleeae</taxon>
        <taxon>Olea</taxon>
    </lineage>
</organism>
<dbReference type="Pfam" id="PF04783">
    <property type="entry name" value="DUF630"/>
    <property type="match status" value="1"/>
</dbReference>
<dbReference type="EMBL" id="CACTIH010000032">
    <property type="protein sequence ID" value="CAA2938170.1"/>
    <property type="molecule type" value="Genomic_DNA"/>
</dbReference>
<accession>A0A8S0PE81</accession>
<dbReference type="OrthoDB" id="663995at2759"/>
<feature type="domain" description="DUF630" evidence="1">
    <location>
        <begin position="1"/>
        <end position="59"/>
    </location>
</feature>
<dbReference type="Proteomes" id="UP000594638">
    <property type="component" value="Unassembled WGS sequence"/>
</dbReference>
<protein>
    <recommendedName>
        <fullName evidence="1">DUF630 domain-containing protein</fullName>
    </recommendedName>
</protein>
<sequence>MGCSPSKLDDEAVLQLWKDRNKFIKQAVEQRMKFASGHIAYIRSIKRVSASIREYISGHEHVSISDSFTPDFTPIKETSAAFICISPRSFSVTPFKSEPNSRCKINNLKSGGNPSITVEMRPPQSPETIRIEAYAPVHHFEMDSFLEMHSSSVSSSIFHSSPIDRPNCSPISAQKSQWDFFWNPFSSLDYYGYTTSSLDETILNDENA</sequence>
<proteinExistence type="predicted"/>
<comment type="caution">
    <text evidence="2">The sequence shown here is derived from an EMBL/GenBank/DDBJ whole genome shotgun (WGS) entry which is preliminary data.</text>
</comment>
<evidence type="ECO:0000313" key="2">
    <source>
        <dbReference type="EMBL" id="CAA2938170.1"/>
    </source>
</evidence>
<reference evidence="2 3" key="1">
    <citation type="submission" date="2019-12" db="EMBL/GenBank/DDBJ databases">
        <authorList>
            <person name="Alioto T."/>
            <person name="Alioto T."/>
            <person name="Gomez Garrido J."/>
        </authorList>
    </citation>
    <scope>NUCLEOTIDE SEQUENCE [LARGE SCALE GENOMIC DNA]</scope>
</reference>
<gene>
    <name evidence="2" type="ORF">OLEA9_A021653</name>
</gene>
<name>A0A8S0PE81_OLEEU</name>
<dbReference type="PANTHER" id="PTHR21450">
    <property type="entry name" value="PROTEIN ALTERED PHOSPHATE STARVATION RESPONSE 1"/>
    <property type="match status" value="1"/>
</dbReference>
<dbReference type="InterPro" id="IPR006868">
    <property type="entry name" value="DUF630"/>
</dbReference>
<evidence type="ECO:0000259" key="1">
    <source>
        <dbReference type="Pfam" id="PF04783"/>
    </source>
</evidence>
<keyword evidence="3" id="KW-1185">Reference proteome</keyword>
<dbReference type="PANTHER" id="PTHR21450:SF3">
    <property type="entry name" value="DUF630 FAMILY PROTEIN (DUF630 AND DUF632)"/>
    <property type="match status" value="1"/>
</dbReference>
<evidence type="ECO:0000313" key="3">
    <source>
        <dbReference type="Proteomes" id="UP000594638"/>
    </source>
</evidence>
<dbReference type="Gramene" id="OE9A021653T1">
    <property type="protein sequence ID" value="OE9A021653C1"/>
    <property type="gene ID" value="OE9A021653"/>
</dbReference>
<dbReference type="AlphaFoldDB" id="A0A8S0PE81"/>